<organism evidence="2 3">
    <name type="scientific">Parasponia andersonii</name>
    <name type="common">Sponia andersonii</name>
    <dbReference type="NCBI Taxonomy" id="3476"/>
    <lineage>
        <taxon>Eukaryota</taxon>
        <taxon>Viridiplantae</taxon>
        <taxon>Streptophyta</taxon>
        <taxon>Embryophyta</taxon>
        <taxon>Tracheophyta</taxon>
        <taxon>Spermatophyta</taxon>
        <taxon>Magnoliopsida</taxon>
        <taxon>eudicotyledons</taxon>
        <taxon>Gunneridae</taxon>
        <taxon>Pentapetalae</taxon>
        <taxon>rosids</taxon>
        <taxon>fabids</taxon>
        <taxon>Rosales</taxon>
        <taxon>Cannabaceae</taxon>
        <taxon>Parasponia</taxon>
    </lineage>
</organism>
<dbReference type="AlphaFoldDB" id="A0A2P5DM45"/>
<dbReference type="STRING" id="3476.A0A2P5DM45"/>
<dbReference type="Proteomes" id="UP000237105">
    <property type="component" value="Unassembled WGS sequence"/>
</dbReference>
<feature type="region of interest" description="Disordered" evidence="1">
    <location>
        <begin position="133"/>
        <end position="224"/>
    </location>
</feature>
<feature type="compositionally biased region" description="Polar residues" evidence="1">
    <location>
        <begin position="173"/>
        <end position="213"/>
    </location>
</feature>
<comment type="caution">
    <text evidence="2">The sequence shown here is derived from an EMBL/GenBank/DDBJ whole genome shotgun (WGS) entry which is preliminary data.</text>
</comment>
<reference evidence="3" key="1">
    <citation type="submission" date="2016-06" db="EMBL/GenBank/DDBJ databases">
        <title>Parallel loss of symbiosis genes in relatives of nitrogen-fixing non-legume Parasponia.</title>
        <authorList>
            <person name="Van Velzen R."/>
            <person name="Holmer R."/>
            <person name="Bu F."/>
            <person name="Rutten L."/>
            <person name="Van Zeijl A."/>
            <person name="Liu W."/>
            <person name="Santuari L."/>
            <person name="Cao Q."/>
            <person name="Sharma T."/>
            <person name="Shen D."/>
            <person name="Roswanjaya Y."/>
            <person name="Wardhani T."/>
            <person name="Kalhor M.S."/>
            <person name="Jansen J."/>
            <person name="Van den Hoogen J."/>
            <person name="Gungor B."/>
            <person name="Hartog M."/>
            <person name="Hontelez J."/>
            <person name="Verver J."/>
            <person name="Yang W.-C."/>
            <person name="Schijlen E."/>
            <person name="Repin R."/>
            <person name="Schilthuizen M."/>
            <person name="Schranz E."/>
            <person name="Heidstra R."/>
            <person name="Miyata K."/>
            <person name="Fedorova E."/>
            <person name="Kohlen W."/>
            <person name="Bisseling T."/>
            <person name="Smit S."/>
            <person name="Geurts R."/>
        </authorList>
    </citation>
    <scope>NUCLEOTIDE SEQUENCE [LARGE SCALE GENOMIC DNA]</scope>
    <source>
        <strain evidence="3">cv. WU1-14</strain>
    </source>
</reference>
<name>A0A2P5DM45_PARAD</name>
<gene>
    <name evidence="2" type="ORF">PanWU01x14_051930</name>
</gene>
<dbReference type="EMBL" id="JXTB01000029">
    <property type="protein sequence ID" value="PON74361.1"/>
    <property type="molecule type" value="Genomic_DNA"/>
</dbReference>
<sequence length="375" mass="43357">MGKWDSHRLPRRIFRQQNPWRPPPVRFDSEPVPDNVPSWEKRFCYVIGRVPWRKVVDTKKFMCCHTSILEWDDSAVEEAFQNAKKRFWAEMKGIGCDISLPDPDVYIHEIDWNPVVDPELMKELDQEYFVPDEEEGSGKLWGKNKKSRNSTSAPSDGGNTNPVDNANPWECNNAETSGISESKDNGWNQWNNHSSVSKKVDNNDNSWGCNVTQGDGDAKDNEWVDQGKKSWGQNLSENLVNQSRGWDTSDCNKRNWDSNENPWDCGFQSCVSRKDDGWGLWDKSWGLKKQDSNNMGSIDDPWVHSSGQHGRAFKDGGWRDNGGDTRGGKNWNHYSNQNRGFNFRRTGSRHEVWNEDFRNRDGSYHNVSGYRNSRR</sequence>
<evidence type="ECO:0000256" key="1">
    <source>
        <dbReference type="SAM" id="MobiDB-lite"/>
    </source>
</evidence>
<feature type="compositionally biased region" description="Polar residues" evidence="1">
    <location>
        <begin position="149"/>
        <end position="164"/>
    </location>
</feature>
<dbReference type="OrthoDB" id="1888797at2759"/>
<evidence type="ECO:0000313" key="3">
    <source>
        <dbReference type="Proteomes" id="UP000237105"/>
    </source>
</evidence>
<protein>
    <submittedName>
        <fullName evidence="2">Uncharacterized protein</fullName>
    </submittedName>
</protein>
<accession>A0A2P5DM45</accession>
<keyword evidence="3" id="KW-1185">Reference proteome</keyword>
<proteinExistence type="predicted"/>
<dbReference type="PANTHER" id="PTHR34567">
    <property type="entry name" value="FK506-BINDING-LIKE PROTEIN"/>
    <property type="match status" value="1"/>
</dbReference>
<dbReference type="PANTHER" id="PTHR34567:SF9">
    <property type="entry name" value="CONTAINING PROTEIN, PUTATIVE-RELATED"/>
    <property type="match status" value="1"/>
</dbReference>
<evidence type="ECO:0000313" key="2">
    <source>
        <dbReference type="EMBL" id="PON74361.1"/>
    </source>
</evidence>